<dbReference type="SFLD" id="SFLDG01067">
    <property type="entry name" value="SPASM/twitch_domain_containing"/>
    <property type="match status" value="1"/>
</dbReference>
<dbReference type="Pfam" id="PF04055">
    <property type="entry name" value="Radical_SAM"/>
    <property type="match status" value="1"/>
</dbReference>
<dbReference type="GO" id="GO:0003824">
    <property type="term" value="F:catalytic activity"/>
    <property type="evidence" value="ECO:0007669"/>
    <property type="project" value="InterPro"/>
</dbReference>
<evidence type="ECO:0000256" key="4">
    <source>
        <dbReference type="ARBA" id="ARBA00022723"/>
    </source>
</evidence>
<dbReference type="PROSITE" id="PS51918">
    <property type="entry name" value="RADICAL_SAM"/>
    <property type="match status" value="1"/>
</dbReference>
<evidence type="ECO:0000256" key="5">
    <source>
        <dbReference type="ARBA" id="ARBA00023004"/>
    </source>
</evidence>
<comment type="caution">
    <text evidence="8">The sequence shown here is derived from an EMBL/GenBank/DDBJ whole genome shotgun (WGS) entry which is preliminary data.</text>
</comment>
<evidence type="ECO:0000256" key="2">
    <source>
        <dbReference type="ARBA" id="ARBA00022485"/>
    </source>
</evidence>
<dbReference type="InterPro" id="IPR007197">
    <property type="entry name" value="rSAM"/>
</dbReference>
<dbReference type="PANTHER" id="PTHR43787">
    <property type="entry name" value="FEMO COFACTOR BIOSYNTHESIS PROTEIN NIFB-RELATED"/>
    <property type="match status" value="1"/>
</dbReference>
<proteinExistence type="predicted"/>
<dbReference type="SFLD" id="SFLDS00029">
    <property type="entry name" value="Radical_SAM"/>
    <property type="match status" value="1"/>
</dbReference>
<dbReference type="GO" id="GO:0046872">
    <property type="term" value="F:metal ion binding"/>
    <property type="evidence" value="ECO:0007669"/>
    <property type="project" value="UniProtKB-KW"/>
</dbReference>
<dbReference type="SUPFAM" id="SSF102114">
    <property type="entry name" value="Radical SAM enzymes"/>
    <property type="match status" value="1"/>
</dbReference>
<dbReference type="GO" id="GO:0051539">
    <property type="term" value="F:4 iron, 4 sulfur cluster binding"/>
    <property type="evidence" value="ECO:0007669"/>
    <property type="project" value="UniProtKB-KW"/>
</dbReference>
<protein>
    <submittedName>
        <fullName evidence="8">Wyosine [tRNA(Phe)-imidazoG37] synthetase (Radical SAM superfamily)</fullName>
    </submittedName>
</protein>
<keyword evidence="3" id="KW-0949">S-adenosyl-L-methionine</keyword>
<evidence type="ECO:0000313" key="8">
    <source>
        <dbReference type="EMBL" id="PWJ96167.1"/>
    </source>
</evidence>
<evidence type="ECO:0000256" key="6">
    <source>
        <dbReference type="ARBA" id="ARBA00023014"/>
    </source>
</evidence>
<keyword evidence="9" id="KW-1185">Reference proteome</keyword>
<accession>A0AA45C8K4</accession>
<evidence type="ECO:0000256" key="3">
    <source>
        <dbReference type="ARBA" id="ARBA00022691"/>
    </source>
</evidence>
<gene>
    <name evidence="8" type="ORF">C7380_10276</name>
</gene>
<dbReference type="AlphaFoldDB" id="A0AA45C8K4"/>
<name>A0AA45C8K4_9BACT</name>
<dbReference type="InterPro" id="IPR058240">
    <property type="entry name" value="rSAM_sf"/>
</dbReference>
<evidence type="ECO:0000313" key="9">
    <source>
        <dbReference type="Proteomes" id="UP000245921"/>
    </source>
</evidence>
<evidence type="ECO:0000256" key="1">
    <source>
        <dbReference type="ARBA" id="ARBA00001966"/>
    </source>
</evidence>
<sequence length="308" mass="35809">MNKYKYIFGPVPSRRMGLSLGVSPIPKGHCNYSCVYCQLGRTTSMTNEIKNFYDSKEIVNEVKDYLRNGFNFDVLTLVGEGEPLLYSNIDDLISELKKITKKPIALITNGALLSDKNIREKIKDIDILLPSLDSYNQEMLRKINRPYGKIIFEDSVLGLEKFSKNFDGQIWIEIMLIKNINDDKNSILEFKKILEKIKYDKVYINVPVRPPAEEWVQIPDEENINFAVNELDGISMESLASEGFYSEEIDDLEAIISIIKRHPMNQFEIKSFLIERKNEKPQEILDKLDIDEKIIKIDYKGYKNYRIK</sequence>
<dbReference type="PANTHER" id="PTHR43787:SF11">
    <property type="entry name" value="UPF0026 PROTEIN SLR1464"/>
    <property type="match status" value="1"/>
</dbReference>
<keyword evidence="5" id="KW-0408">Iron</keyword>
<keyword evidence="2" id="KW-0004">4Fe-4S</keyword>
<keyword evidence="6" id="KW-0411">Iron-sulfur</keyword>
<dbReference type="InterPro" id="IPR013785">
    <property type="entry name" value="Aldolase_TIM"/>
</dbReference>
<comment type="cofactor">
    <cofactor evidence="1">
        <name>[4Fe-4S] cluster</name>
        <dbReference type="ChEBI" id="CHEBI:49883"/>
    </cofactor>
</comment>
<keyword evidence="4" id="KW-0479">Metal-binding</keyword>
<dbReference type="InterPro" id="IPR040084">
    <property type="entry name" value="GTPase_Obg"/>
</dbReference>
<organism evidence="8 9">
    <name type="scientific">Oceanotoga teriensis</name>
    <dbReference type="NCBI Taxonomy" id="515440"/>
    <lineage>
        <taxon>Bacteria</taxon>
        <taxon>Thermotogati</taxon>
        <taxon>Thermotogota</taxon>
        <taxon>Thermotogae</taxon>
        <taxon>Petrotogales</taxon>
        <taxon>Petrotogaceae</taxon>
        <taxon>Oceanotoga</taxon>
    </lineage>
</organism>
<evidence type="ECO:0000259" key="7">
    <source>
        <dbReference type="PROSITE" id="PS51918"/>
    </source>
</evidence>
<feature type="domain" description="Radical SAM core" evidence="7">
    <location>
        <begin position="14"/>
        <end position="242"/>
    </location>
</feature>
<dbReference type="Proteomes" id="UP000245921">
    <property type="component" value="Unassembled WGS sequence"/>
</dbReference>
<dbReference type="EMBL" id="QGGI01000002">
    <property type="protein sequence ID" value="PWJ96167.1"/>
    <property type="molecule type" value="Genomic_DNA"/>
</dbReference>
<reference evidence="8 9" key="1">
    <citation type="submission" date="2018-05" db="EMBL/GenBank/DDBJ databases">
        <title>Genomic Encyclopedia of Type Strains, Phase IV (KMG-IV): sequencing the most valuable type-strain genomes for metagenomic binning, comparative biology and taxonomic classification.</title>
        <authorList>
            <person name="Goeker M."/>
        </authorList>
    </citation>
    <scope>NUCLEOTIDE SEQUENCE [LARGE SCALE GENOMIC DNA]</scope>
    <source>
        <strain evidence="8 9">DSM 24906</strain>
    </source>
</reference>
<dbReference type="Gene3D" id="3.20.20.70">
    <property type="entry name" value="Aldolase class I"/>
    <property type="match status" value="1"/>
</dbReference>
<dbReference type="CDD" id="cd01335">
    <property type="entry name" value="Radical_SAM"/>
    <property type="match status" value="1"/>
</dbReference>
<dbReference type="SFLD" id="SFLDG01083">
    <property type="entry name" value="Uncharacterised_Radical_SAM_Su"/>
    <property type="match status" value="1"/>
</dbReference>